<dbReference type="Pfam" id="PF04203">
    <property type="entry name" value="Sortase"/>
    <property type="match status" value="1"/>
</dbReference>
<evidence type="ECO:0000313" key="5">
    <source>
        <dbReference type="Proteomes" id="UP000782705"/>
    </source>
</evidence>
<dbReference type="EMBL" id="MAEL01000035">
    <property type="protein sequence ID" value="KAF1304107.1"/>
    <property type="molecule type" value="Genomic_DNA"/>
</dbReference>
<dbReference type="InterPro" id="IPR005754">
    <property type="entry name" value="Sortase"/>
</dbReference>
<keyword evidence="2" id="KW-0378">Hydrolase</keyword>
<dbReference type="NCBIfam" id="TIGR01076">
    <property type="entry name" value="sortase_fam"/>
    <property type="match status" value="1"/>
</dbReference>
<keyword evidence="5" id="KW-1185">Reference proteome</keyword>
<evidence type="ECO:0000313" key="4">
    <source>
        <dbReference type="EMBL" id="KAF1304107.1"/>
    </source>
</evidence>
<accession>A0ABQ6YZP6</accession>
<gene>
    <name evidence="4" type="ORF">BAU17_04225</name>
</gene>
<protein>
    <submittedName>
        <fullName evidence="4">Class A sortase</fullName>
    </submittedName>
</protein>
<dbReference type="Gene3D" id="2.40.260.10">
    <property type="entry name" value="Sortase"/>
    <property type="match status" value="1"/>
</dbReference>
<proteinExistence type="predicted"/>
<comment type="caution">
    <text evidence="4">The sequence shown here is derived from an EMBL/GenBank/DDBJ whole genome shotgun (WGS) entry which is preliminary data.</text>
</comment>
<name>A0ABQ6YZP6_9ENTE</name>
<evidence type="ECO:0000256" key="2">
    <source>
        <dbReference type="ARBA" id="ARBA00022801"/>
    </source>
</evidence>
<evidence type="ECO:0000256" key="3">
    <source>
        <dbReference type="ARBA" id="ARBA00022807"/>
    </source>
</evidence>
<keyword evidence="1" id="KW-0645">Protease</keyword>
<dbReference type="Proteomes" id="UP000782705">
    <property type="component" value="Unassembled WGS sequence"/>
</dbReference>
<evidence type="ECO:0000256" key="1">
    <source>
        <dbReference type="ARBA" id="ARBA00022670"/>
    </source>
</evidence>
<reference evidence="4 5" key="1">
    <citation type="submission" date="2016-06" db="EMBL/GenBank/DDBJ databases">
        <title>Four novel species of enterococci isolated from chicken manure.</title>
        <authorList>
            <person name="Van Tyne D."/>
        </authorList>
    </citation>
    <scope>NUCLEOTIDE SEQUENCE [LARGE SCALE GENOMIC DNA]</scope>
    <source>
        <strain evidence="4 5">CU12B</strain>
    </source>
</reference>
<keyword evidence="3" id="KW-0788">Thiol protease</keyword>
<sequence length="237" mass="26445">MMKKNTWKNWFVNSLLFLLLLIGLALIFNNQIKNFLIKKNSETYTISEVSKKEITTNLEQEASFDFEAVVPVSVEDVLKAQFENKVLPVIGGVAVPSVRINLPIFKGLGNTELLYGAGTFHPNQLMGEGNYALASHRIEQSDILFSHLDQVKLGDTVYLTDLTNIYTYQVTVSERIDPSRVEVVEDVPGKKLVTLLSCGEASAVTRWLVQGELTAVTTITEADEQALTAFNLDQRTF</sequence>
<dbReference type="SUPFAM" id="SSF63817">
    <property type="entry name" value="Sortase"/>
    <property type="match status" value="1"/>
</dbReference>
<dbReference type="InterPro" id="IPR023365">
    <property type="entry name" value="Sortase_dom-sf"/>
</dbReference>
<dbReference type="CDD" id="cd06165">
    <property type="entry name" value="Sortase_A"/>
    <property type="match status" value="1"/>
</dbReference>
<dbReference type="InterPro" id="IPR042007">
    <property type="entry name" value="Sortase_A"/>
</dbReference>
<organism evidence="4 5">
    <name type="scientific">Candidatus Enterococcus willemsii</name>
    <dbReference type="NCBI Taxonomy" id="1857215"/>
    <lineage>
        <taxon>Bacteria</taxon>
        <taxon>Bacillati</taxon>
        <taxon>Bacillota</taxon>
        <taxon>Bacilli</taxon>
        <taxon>Lactobacillales</taxon>
        <taxon>Enterococcaceae</taxon>
        <taxon>Enterococcus</taxon>
    </lineage>
</organism>